<reference evidence="3" key="1">
    <citation type="submission" date="2014-10" db="EMBL/GenBank/DDBJ databases">
        <title>Characterization of Lactobacillus fermentum phage vB_S_LfeInf.</title>
        <authorList>
            <person name="Liu M."/>
            <person name="Gill J.J."/>
            <person name="Berry J."/>
            <person name="Young R.III."/>
            <person name="Summer E.J."/>
        </authorList>
    </citation>
    <scope>NUCLEOTIDE SEQUENCE [LARGE SCALE GENOMIC DNA]</scope>
</reference>
<protein>
    <recommendedName>
        <fullName evidence="1">YopX protein domain-containing protein</fullName>
    </recommendedName>
</protein>
<dbReference type="RefSeq" id="YP_009222344.1">
    <property type="nucleotide sequence ID" value="NC_029058.1"/>
</dbReference>
<dbReference type="GeneID" id="26793894"/>
<keyword evidence="3" id="KW-1185">Reference proteome</keyword>
<reference evidence="2 3" key="2">
    <citation type="journal article" date="2015" name="Biotechnol. Biofuels">
        <title>Bacteriophage application restores ethanol fermentation characteristics disrupted by Lactobacillus fermentum.</title>
        <authorList>
            <person name="Liu M."/>
            <person name="Bischoff K.M."/>
            <person name="Gill J.J."/>
            <person name="Mire-Criscione M.D."/>
            <person name="Berry J.D."/>
            <person name="Young R."/>
            <person name="Summer E.J."/>
        </authorList>
    </citation>
    <scope>NUCLEOTIDE SEQUENCE [LARGE SCALE GENOMIC DNA]</scope>
</reference>
<dbReference type="InterPro" id="IPR019096">
    <property type="entry name" value="YopX_protein"/>
</dbReference>
<gene>
    <name evidence="2" type="ORF">LfeInf_106</name>
</gene>
<sequence length="118" mass="13714">MYNSEYRIWSEEYQDYTPTFVVAQDGTILDPNNLTFMDVIGHVGKDFKVEYNLHQQDSKGHDIYDGDLIESNGGDLYKVHFDKEKLVYKIGQFTFNDPKLALIKPYTIVGNIHQGYIK</sequence>
<accession>A0A0A7NU55</accession>
<dbReference type="Proteomes" id="UP000030922">
    <property type="component" value="Segment"/>
</dbReference>
<dbReference type="SUPFAM" id="SSF159006">
    <property type="entry name" value="YopX-like"/>
    <property type="match status" value="1"/>
</dbReference>
<dbReference type="KEGG" id="vg:26793894"/>
<organism evidence="2 3">
    <name type="scientific">Lactobacillus phage LfeInf</name>
    <dbReference type="NCBI Taxonomy" id="1567484"/>
    <lineage>
        <taxon>Viruses</taxon>
        <taxon>Duplodnaviria</taxon>
        <taxon>Heunggongvirae</taxon>
        <taxon>Uroviricota</taxon>
        <taxon>Caudoviricetes</taxon>
        <taxon>Herelleviridae</taxon>
        <taxon>Hopescreekvirus</taxon>
        <taxon>Hopescreekvirus LfeInf</taxon>
    </lineage>
</organism>
<dbReference type="Pfam" id="PF09643">
    <property type="entry name" value="YopX"/>
    <property type="match status" value="1"/>
</dbReference>
<evidence type="ECO:0000313" key="2">
    <source>
        <dbReference type="EMBL" id="AIZ94732.1"/>
    </source>
</evidence>
<dbReference type="EMBL" id="KP054477">
    <property type="protein sequence ID" value="AIZ94732.1"/>
    <property type="molecule type" value="Genomic_DNA"/>
</dbReference>
<proteinExistence type="predicted"/>
<dbReference type="Gene3D" id="2.30.30.290">
    <property type="entry name" value="YopX-like domains"/>
    <property type="match status" value="1"/>
</dbReference>
<evidence type="ECO:0000313" key="3">
    <source>
        <dbReference type="Proteomes" id="UP000030922"/>
    </source>
</evidence>
<dbReference type="InterPro" id="IPR023385">
    <property type="entry name" value="YopX-like_C"/>
</dbReference>
<feature type="domain" description="YopX protein" evidence="1">
    <location>
        <begin position="55"/>
        <end position="114"/>
    </location>
</feature>
<evidence type="ECO:0000259" key="1">
    <source>
        <dbReference type="Pfam" id="PF09643"/>
    </source>
</evidence>
<name>A0A0A7NU55_9CAUD</name>